<keyword evidence="4 10" id="KW-0349">Heme</keyword>
<dbReference type="AlphaFoldDB" id="A0A5K7YVJ6"/>
<dbReference type="SFLD" id="SFLDG01082">
    <property type="entry name" value="B12-binding_domain_containing"/>
    <property type="match status" value="1"/>
</dbReference>
<dbReference type="RefSeq" id="WP_155320059.1">
    <property type="nucleotide sequence ID" value="NZ_AP021874.1"/>
</dbReference>
<dbReference type="SUPFAM" id="SSF102114">
    <property type="entry name" value="Radical SAM enzymes"/>
    <property type="match status" value="1"/>
</dbReference>
<sequence length="403" mass="45090">MNQPITTPPDDPGDHIARPAPVPPPAGLYIHVPFCRAKCPYCDFYSVTDPRSIPDYIEALLLELQLYRRKVPRADSIYFGGGTPSVLAPGQVARVLDGLRACFPVTPDAETTLEVNPGTVTRSTLTAYHKAGIGRLNIGLQSLDDRTLNFLGRIHTAGKGIDTYRWAREAGFDNVGLDLIYGVPGQTLDRWEKVLARVVGLAPDHLSCYTLTMEPGTEMTARVENGHIQPLGEGTVGDWFVFTSAYLNANGYRQYEISNFARCARGDAADRRSRHNRKYWTFAPYLGFGPAAHSFLDNTRWWNHRSLDTYLADLKAGRRPVADRETLTREQQIIEFVYLGLRQTDGIDTAAFRSRFDEPFSEYAAPQLSQLAREGLVEQPPGRIRLTRQGMRFLESVVGRLLS</sequence>
<dbReference type="PANTHER" id="PTHR13932">
    <property type="entry name" value="COPROPORPHYRINIGEN III OXIDASE"/>
    <property type="match status" value="1"/>
</dbReference>
<evidence type="ECO:0000256" key="5">
    <source>
        <dbReference type="ARBA" id="ARBA00022691"/>
    </source>
</evidence>
<dbReference type="SFLD" id="SFLDF00288">
    <property type="entry name" value="HemN-like__clustered_with_nucl"/>
    <property type="match status" value="1"/>
</dbReference>
<organism evidence="13 14">
    <name type="scientific">Desulfosarcina alkanivorans</name>
    <dbReference type="NCBI Taxonomy" id="571177"/>
    <lineage>
        <taxon>Bacteria</taxon>
        <taxon>Pseudomonadati</taxon>
        <taxon>Thermodesulfobacteriota</taxon>
        <taxon>Desulfobacteria</taxon>
        <taxon>Desulfobacterales</taxon>
        <taxon>Desulfosarcinaceae</taxon>
        <taxon>Desulfosarcina</taxon>
    </lineage>
</organism>
<evidence type="ECO:0000256" key="3">
    <source>
        <dbReference type="ARBA" id="ARBA00017228"/>
    </source>
</evidence>
<dbReference type="GO" id="GO:0004109">
    <property type="term" value="F:coproporphyrinogen oxidase activity"/>
    <property type="evidence" value="ECO:0007669"/>
    <property type="project" value="InterPro"/>
</dbReference>
<keyword evidence="6 10" id="KW-0479">Metal-binding</keyword>
<evidence type="ECO:0000313" key="14">
    <source>
        <dbReference type="Proteomes" id="UP000427906"/>
    </source>
</evidence>
<dbReference type="NCBIfam" id="TIGR00539">
    <property type="entry name" value="hemN_rel"/>
    <property type="match status" value="1"/>
</dbReference>
<gene>
    <name evidence="13" type="primary">hemN</name>
    <name evidence="13" type="ORF">DSCA_62800</name>
</gene>
<comment type="similarity">
    <text evidence="2">Belongs to the anaerobic coproporphyrinogen-III oxidase family. HemW subfamily.</text>
</comment>
<dbReference type="InterPro" id="IPR034505">
    <property type="entry name" value="Coproporphyrinogen-III_oxidase"/>
</dbReference>
<dbReference type="GO" id="GO:0051539">
    <property type="term" value="F:4 iron, 4 sulfur cluster binding"/>
    <property type="evidence" value="ECO:0007669"/>
    <property type="project" value="UniProtKB-UniRule"/>
</dbReference>
<dbReference type="PANTHER" id="PTHR13932:SF5">
    <property type="entry name" value="RADICAL S-ADENOSYL METHIONINE DOMAIN-CONTAINING PROTEIN 1, MITOCHONDRIAL"/>
    <property type="match status" value="1"/>
</dbReference>
<dbReference type="Pfam" id="PF04055">
    <property type="entry name" value="Radical_SAM"/>
    <property type="match status" value="1"/>
</dbReference>
<keyword evidence="10" id="KW-0004">4Fe-4S</keyword>
<evidence type="ECO:0000259" key="12">
    <source>
        <dbReference type="PROSITE" id="PS51918"/>
    </source>
</evidence>
<dbReference type="CDD" id="cd01335">
    <property type="entry name" value="Radical_SAM"/>
    <property type="match status" value="1"/>
</dbReference>
<comment type="subcellular location">
    <subcellularLocation>
        <location evidence="10">Cytoplasm</location>
    </subcellularLocation>
</comment>
<evidence type="ECO:0000256" key="4">
    <source>
        <dbReference type="ARBA" id="ARBA00022617"/>
    </source>
</evidence>
<dbReference type="OrthoDB" id="9808022at2"/>
<dbReference type="SFLD" id="SFLDG01065">
    <property type="entry name" value="anaerobic_coproporphyrinogen-I"/>
    <property type="match status" value="1"/>
</dbReference>
<dbReference type="SFLD" id="SFLDF00562">
    <property type="entry name" value="HemN-like__clustered_with_heat"/>
    <property type="match status" value="1"/>
</dbReference>
<feature type="compositionally biased region" description="Pro residues" evidence="11">
    <location>
        <begin position="1"/>
        <end position="10"/>
    </location>
</feature>
<dbReference type="GO" id="GO:0006779">
    <property type="term" value="P:porphyrin-containing compound biosynthetic process"/>
    <property type="evidence" value="ECO:0007669"/>
    <property type="project" value="InterPro"/>
</dbReference>
<keyword evidence="8 10" id="KW-0411">Iron-sulfur</keyword>
<feature type="domain" description="Radical SAM core" evidence="12">
    <location>
        <begin position="20"/>
        <end position="253"/>
    </location>
</feature>
<keyword evidence="10" id="KW-0963">Cytoplasm</keyword>
<name>A0A5K7YVJ6_9BACT</name>
<dbReference type="Gene3D" id="3.20.20.70">
    <property type="entry name" value="Aldolase class I"/>
    <property type="match status" value="1"/>
</dbReference>
<dbReference type="InterPro" id="IPR004559">
    <property type="entry name" value="HemW-like"/>
</dbReference>
<protein>
    <recommendedName>
        <fullName evidence="3 10">Heme chaperone HemW</fullName>
    </recommendedName>
</protein>
<evidence type="ECO:0000256" key="10">
    <source>
        <dbReference type="RuleBase" id="RU364116"/>
    </source>
</evidence>
<dbReference type="SFLD" id="SFLDS00029">
    <property type="entry name" value="Radical_SAM"/>
    <property type="match status" value="1"/>
</dbReference>
<proteinExistence type="inferred from homology"/>
<evidence type="ECO:0000256" key="8">
    <source>
        <dbReference type="ARBA" id="ARBA00023014"/>
    </source>
</evidence>
<dbReference type="Pfam" id="PF06969">
    <property type="entry name" value="HemN_C"/>
    <property type="match status" value="1"/>
</dbReference>
<keyword evidence="5 10" id="KW-0949">S-adenosyl-L-methionine</keyword>
<keyword evidence="14" id="KW-1185">Reference proteome</keyword>
<dbReference type="Proteomes" id="UP000427906">
    <property type="component" value="Chromosome"/>
</dbReference>
<accession>A0A5K7YVJ6</accession>
<dbReference type="InterPro" id="IPR058240">
    <property type="entry name" value="rSAM_sf"/>
</dbReference>
<dbReference type="SMART" id="SM00729">
    <property type="entry name" value="Elp3"/>
    <property type="match status" value="1"/>
</dbReference>
<comment type="function">
    <text evidence="10">Probably acts as a heme chaperone, transferring heme to an unknown acceptor. Binds one molecule of heme per monomer, possibly covalently. Binds 1 [4Fe-4S] cluster. The cluster is coordinated with 3 cysteines and an exchangeable S-adenosyl-L-methionine.</text>
</comment>
<evidence type="ECO:0000313" key="13">
    <source>
        <dbReference type="EMBL" id="BBO72350.1"/>
    </source>
</evidence>
<keyword evidence="9 10" id="KW-0143">Chaperone</keyword>
<evidence type="ECO:0000256" key="6">
    <source>
        <dbReference type="ARBA" id="ARBA00022723"/>
    </source>
</evidence>
<evidence type="ECO:0000256" key="2">
    <source>
        <dbReference type="ARBA" id="ARBA00006100"/>
    </source>
</evidence>
<evidence type="ECO:0000256" key="11">
    <source>
        <dbReference type="SAM" id="MobiDB-lite"/>
    </source>
</evidence>
<dbReference type="GO" id="GO:0046872">
    <property type="term" value="F:metal ion binding"/>
    <property type="evidence" value="ECO:0007669"/>
    <property type="project" value="UniProtKB-UniRule"/>
</dbReference>
<evidence type="ECO:0000256" key="9">
    <source>
        <dbReference type="ARBA" id="ARBA00023186"/>
    </source>
</evidence>
<dbReference type="InterPro" id="IPR013785">
    <property type="entry name" value="Aldolase_TIM"/>
</dbReference>
<dbReference type="InterPro" id="IPR010723">
    <property type="entry name" value="HemN_C"/>
</dbReference>
<keyword evidence="7 10" id="KW-0408">Iron</keyword>
<evidence type="ECO:0000256" key="7">
    <source>
        <dbReference type="ARBA" id="ARBA00023004"/>
    </source>
</evidence>
<dbReference type="GO" id="GO:0005737">
    <property type="term" value="C:cytoplasm"/>
    <property type="evidence" value="ECO:0007669"/>
    <property type="project" value="UniProtKB-SubCell"/>
</dbReference>
<dbReference type="EMBL" id="AP021874">
    <property type="protein sequence ID" value="BBO72350.1"/>
    <property type="molecule type" value="Genomic_DNA"/>
</dbReference>
<reference evidence="13 14" key="1">
    <citation type="submission" date="2019-11" db="EMBL/GenBank/DDBJ databases">
        <title>Comparative genomics of hydrocarbon-degrading Desulfosarcina strains.</title>
        <authorList>
            <person name="Watanabe M."/>
            <person name="Kojima H."/>
            <person name="Fukui M."/>
        </authorList>
    </citation>
    <scope>NUCLEOTIDE SEQUENCE [LARGE SCALE GENOMIC DNA]</scope>
    <source>
        <strain evidence="13 14">PL12</strain>
    </source>
</reference>
<dbReference type="PROSITE" id="PS51918">
    <property type="entry name" value="RADICAL_SAM"/>
    <property type="match status" value="1"/>
</dbReference>
<evidence type="ECO:0000256" key="1">
    <source>
        <dbReference type="ARBA" id="ARBA00001966"/>
    </source>
</evidence>
<dbReference type="KEGG" id="dalk:DSCA_62800"/>
<feature type="region of interest" description="Disordered" evidence="11">
    <location>
        <begin position="1"/>
        <end position="20"/>
    </location>
</feature>
<comment type="cofactor">
    <cofactor evidence="1">
        <name>[4Fe-4S] cluster</name>
        <dbReference type="ChEBI" id="CHEBI:49883"/>
    </cofactor>
</comment>
<dbReference type="InterPro" id="IPR006638">
    <property type="entry name" value="Elp3/MiaA/NifB-like_rSAM"/>
</dbReference>
<dbReference type="InterPro" id="IPR007197">
    <property type="entry name" value="rSAM"/>
</dbReference>